<dbReference type="AlphaFoldDB" id="A0A9X6KXF2"/>
<evidence type="ECO:0000313" key="3">
    <source>
        <dbReference type="Proteomes" id="UP000195077"/>
    </source>
</evidence>
<dbReference type="EMBL" id="NFEN01000008">
    <property type="protein sequence ID" value="OUA32968.1"/>
    <property type="molecule type" value="Genomic_DNA"/>
</dbReference>
<name>A0A9X6KXF2_BACTU</name>
<feature type="chain" id="PRO_5040903016" evidence="1">
    <location>
        <begin position="25"/>
        <end position="232"/>
    </location>
</feature>
<dbReference type="RefSeq" id="WP_023901257.1">
    <property type="nucleotide sequence ID" value="NZ_CP059976.1"/>
</dbReference>
<sequence>MNFKKIAGTSILLVSLLFSSTSFAATEKSPNSKPIKTTAACYDQHNLKLTQENLSFDQSEKTQEFAPINQEKLLQETGWEKPTPNAQIEKVIRVSSIEDVQNSSKAPLADWDWLVVKNGMERDGCGLVVRARTSGTGDPASGKLILEQSVKVSNSYSSNVSVSAKVVSAGVGYNVGAEFNRTAKREVDTAGQNYQIVAYDDFRIQPFDVYFTKLFKGTAYRQVGFCFVVWKL</sequence>
<gene>
    <name evidence="2" type="ORF">BK775_00270</name>
</gene>
<organism evidence="2 3">
    <name type="scientific">Bacillus thuringiensis</name>
    <dbReference type="NCBI Taxonomy" id="1428"/>
    <lineage>
        <taxon>Bacteria</taxon>
        <taxon>Bacillati</taxon>
        <taxon>Bacillota</taxon>
        <taxon>Bacilli</taxon>
        <taxon>Bacillales</taxon>
        <taxon>Bacillaceae</taxon>
        <taxon>Bacillus</taxon>
        <taxon>Bacillus cereus group</taxon>
    </lineage>
</organism>
<accession>A0A9X6KXF2</accession>
<comment type="caution">
    <text evidence="2">The sequence shown here is derived from an EMBL/GenBank/DDBJ whole genome shotgun (WGS) entry which is preliminary data.</text>
</comment>
<reference evidence="2 3" key="1">
    <citation type="submission" date="2016-10" db="EMBL/GenBank/DDBJ databases">
        <title>Comparative genomics of Bacillus thuringiensis reveals a path to pathogens against multiple invertebrate hosts.</title>
        <authorList>
            <person name="Zheng J."/>
            <person name="Gao Q."/>
            <person name="Liu H."/>
            <person name="Peng D."/>
            <person name="Ruan L."/>
            <person name="Sun M."/>
        </authorList>
    </citation>
    <scope>NUCLEOTIDE SEQUENCE [LARGE SCALE GENOMIC DNA]</scope>
    <source>
        <strain evidence="2">I13</strain>
    </source>
</reference>
<evidence type="ECO:0000256" key="1">
    <source>
        <dbReference type="SAM" id="SignalP"/>
    </source>
</evidence>
<feature type="signal peptide" evidence="1">
    <location>
        <begin position="1"/>
        <end position="24"/>
    </location>
</feature>
<proteinExistence type="predicted"/>
<dbReference type="Proteomes" id="UP000195077">
    <property type="component" value="Unassembled WGS sequence"/>
</dbReference>
<keyword evidence="1" id="KW-0732">Signal</keyword>
<protein>
    <submittedName>
        <fullName evidence="2">Uncharacterized protein</fullName>
    </submittedName>
</protein>
<evidence type="ECO:0000313" key="2">
    <source>
        <dbReference type="EMBL" id="OUA32968.1"/>
    </source>
</evidence>